<sequence length="147" mass="16624">MKNLCTIGTSILFILLILSACDDNKSNYPKNYVGFGKGIESYTVNRQSAEQDINIKIITAEKSSKDREVTLSSHWKPGTQPAFKLLDTQIIIPAKKKSATARIRIYPKQIKRTQEIRIICTPKDKEIKRSQLTIKLGTDIHIYTGKS</sequence>
<protein>
    <recommendedName>
        <fullName evidence="4">BACON domain-containing protein</fullName>
    </recommendedName>
</protein>
<feature type="chain" id="PRO_5019274556" description="BACON domain-containing protein" evidence="1">
    <location>
        <begin position="21"/>
        <end position="147"/>
    </location>
</feature>
<dbReference type="Proteomes" id="UP000283538">
    <property type="component" value="Unassembled WGS sequence"/>
</dbReference>
<organism evidence="2 3">
    <name type="scientific">Bacteroides eggerthii</name>
    <dbReference type="NCBI Taxonomy" id="28111"/>
    <lineage>
        <taxon>Bacteria</taxon>
        <taxon>Pseudomonadati</taxon>
        <taxon>Bacteroidota</taxon>
        <taxon>Bacteroidia</taxon>
        <taxon>Bacteroidales</taxon>
        <taxon>Bacteroidaceae</taxon>
        <taxon>Bacteroides</taxon>
    </lineage>
</organism>
<evidence type="ECO:0000313" key="2">
    <source>
        <dbReference type="EMBL" id="RHF09515.1"/>
    </source>
</evidence>
<dbReference type="EMBL" id="QSLA01000006">
    <property type="protein sequence ID" value="RHF09515.1"/>
    <property type="molecule type" value="Genomic_DNA"/>
</dbReference>
<proteinExistence type="predicted"/>
<gene>
    <name evidence="2" type="ORF">DW701_07395</name>
</gene>
<feature type="signal peptide" evidence="1">
    <location>
        <begin position="1"/>
        <end position="20"/>
    </location>
</feature>
<evidence type="ECO:0008006" key="4">
    <source>
        <dbReference type="Google" id="ProtNLM"/>
    </source>
</evidence>
<dbReference type="PROSITE" id="PS51257">
    <property type="entry name" value="PROKAR_LIPOPROTEIN"/>
    <property type="match status" value="1"/>
</dbReference>
<accession>A0A414ME36</accession>
<evidence type="ECO:0000256" key="1">
    <source>
        <dbReference type="SAM" id="SignalP"/>
    </source>
</evidence>
<keyword evidence="1" id="KW-0732">Signal</keyword>
<evidence type="ECO:0000313" key="3">
    <source>
        <dbReference type="Proteomes" id="UP000283538"/>
    </source>
</evidence>
<dbReference type="RefSeq" id="WP_118929283.1">
    <property type="nucleotide sequence ID" value="NZ_QSLA01000006.1"/>
</dbReference>
<name>A0A414ME36_9BACE</name>
<dbReference type="AlphaFoldDB" id="A0A414ME36"/>
<reference evidence="2 3" key="1">
    <citation type="submission" date="2018-08" db="EMBL/GenBank/DDBJ databases">
        <title>A genome reference for cultivated species of the human gut microbiota.</title>
        <authorList>
            <person name="Zou Y."/>
            <person name="Xue W."/>
            <person name="Luo G."/>
        </authorList>
    </citation>
    <scope>NUCLEOTIDE SEQUENCE [LARGE SCALE GENOMIC DNA]</scope>
    <source>
        <strain evidence="2 3">AM26-26AC</strain>
    </source>
</reference>
<comment type="caution">
    <text evidence="2">The sequence shown here is derived from an EMBL/GenBank/DDBJ whole genome shotgun (WGS) entry which is preliminary data.</text>
</comment>